<protein>
    <recommendedName>
        <fullName evidence="3">Monodehydroascorbate reductase</fullName>
    </recommendedName>
</protein>
<evidence type="ECO:0008006" key="3">
    <source>
        <dbReference type="Google" id="ProtNLM"/>
    </source>
</evidence>
<reference evidence="2" key="1">
    <citation type="journal article" date="2019" name="Sci. Rep.">
        <title>Draft genome of Tanacetum cinerariifolium, the natural source of mosquito coil.</title>
        <authorList>
            <person name="Yamashiro T."/>
            <person name="Shiraishi A."/>
            <person name="Satake H."/>
            <person name="Nakayama K."/>
        </authorList>
    </citation>
    <scope>NUCLEOTIDE SEQUENCE</scope>
</reference>
<feature type="region of interest" description="Disordered" evidence="1">
    <location>
        <begin position="329"/>
        <end position="444"/>
    </location>
</feature>
<feature type="compositionally biased region" description="Acidic residues" evidence="1">
    <location>
        <begin position="342"/>
        <end position="385"/>
    </location>
</feature>
<feature type="compositionally biased region" description="Acidic residues" evidence="1">
    <location>
        <begin position="433"/>
        <end position="444"/>
    </location>
</feature>
<organism evidence="2">
    <name type="scientific">Tanacetum cinerariifolium</name>
    <name type="common">Dalmatian daisy</name>
    <name type="synonym">Chrysanthemum cinerariifolium</name>
    <dbReference type="NCBI Taxonomy" id="118510"/>
    <lineage>
        <taxon>Eukaryota</taxon>
        <taxon>Viridiplantae</taxon>
        <taxon>Streptophyta</taxon>
        <taxon>Embryophyta</taxon>
        <taxon>Tracheophyta</taxon>
        <taxon>Spermatophyta</taxon>
        <taxon>Magnoliopsida</taxon>
        <taxon>eudicotyledons</taxon>
        <taxon>Gunneridae</taxon>
        <taxon>Pentapetalae</taxon>
        <taxon>asterids</taxon>
        <taxon>campanulids</taxon>
        <taxon>Asterales</taxon>
        <taxon>Asteraceae</taxon>
        <taxon>Asteroideae</taxon>
        <taxon>Anthemideae</taxon>
        <taxon>Anthemidinae</taxon>
        <taxon>Tanacetum</taxon>
    </lineage>
</organism>
<feature type="compositionally biased region" description="Basic and acidic residues" evidence="1">
    <location>
        <begin position="386"/>
        <end position="397"/>
    </location>
</feature>
<comment type="caution">
    <text evidence="2">The sequence shown here is derived from an EMBL/GenBank/DDBJ whole genome shotgun (WGS) entry which is preliminary data.</text>
</comment>
<proteinExistence type="predicted"/>
<evidence type="ECO:0000256" key="1">
    <source>
        <dbReference type="SAM" id="MobiDB-lite"/>
    </source>
</evidence>
<feature type="region of interest" description="Disordered" evidence="1">
    <location>
        <begin position="636"/>
        <end position="716"/>
    </location>
</feature>
<evidence type="ECO:0000313" key="2">
    <source>
        <dbReference type="EMBL" id="GEX85185.1"/>
    </source>
</evidence>
<sequence>MNITIDQQVSLDEALVPHASRLKIGKSNFRLRSDIKSKESTLQVAYDVLKLTPFYKAFLVTADVLKIYMHEFWATATVYHHSIRFKMNNKKRIVNLEYFREMLQIFTNKCLSGKSTGYDSLRLSQAQILWGMYHKKNVDFSYLLWEDFVYQVEHKDAKKSNEMYYPWFTKVIINFFMTKDQSNLRRNKVNCHFARDDHMFTTIKLVSRHQNTQQYGAILPVELTNEAIRNSKSYKEYYAIASGAEPPKTKQALKTSAKVGQPAKEKQPAKSSTAKGLTMLSEVALTEAEQINLAIKRSLTQTHISHAIGSGANEGTDIIPGVLDVPTYESNDEEISWKSSKDDDDEEEKISEHDDDVDDQSNDDDDQDDQDDDEDEQTDLDNDGDDFIHPKFSTHDEEDKDEESFDPIVQTPFQVENTDDEDNDEDSHSMNVEGDEGANEEDGANELYRDVHINLAGRDVQTTQVIEDTHVTLTPVNPEGIDSIFESTLRVDVPVMTTAELPLLSTTTLPPPSIPIISHVQQTPAPSPANKIIKDQVKVQVSKILPKIEKTVNEQLEAEVLTRSSNSSNTSHAIAADLSELELKKILIDKMKSNKSIHILNEQNNLYKALVNAYECDKLILDTYGNMFTLKIRRDDEDKYEEPSAGSNRGSNRRRAEEEPELTSAPKEKTSKTSGKSTEGFKSHHKTASESAPAEEPMHTTQDLEEPTHQDFMTGATDDQPIEEASQHPNWFQKQAKPLIPDRDWNKTLLATHGCIQH</sequence>
<feature type="region of interest" description="Disordered" evidence="1">
    <location>
        <begin position="249"/>
        <end position="275"/>
    </location>
</feature>
<name>A0A699HBW5_TANCI</name>
<dbReference type="AlphaFoldDB" id="A0A699HBW5"/>
<gene>
    <name evidence="2" type="ORF">Tci_357160</name>
</gene>
<accession>A0A699HBW5</accession>
<dbReference type="EMBL" id="BKCJ010134380">
    <property type="protein sequence ID" value="GEX85185.1"/>
    <property type="molecule type" value="Genomic_DNA"/>
</dbReference>